<dbReference type="SUPFAM" id="SSF46548">
    <property type="entry name" value="alpha-helical ferredoxin"/>
    <property type="match status" value="1"/>
</dbReference>
<comment type="function">
    <text evidence="13">Electron transfer protein; may also function as the membrane anchor for the GlpAB dimer.</text>
</comment>
<dbReference type="InterPro" id="IPR017753">
    <property type="entry name" value="G3P_DH_GlpC_su"/>
</dbReference>
<dbReference type="NCBIfam" id="TIGR03379">
    <property type="entry name" value="glycerol3P_GlpC"/>
    <property type="match status" value="1"/>
</dbReference>
<evidence type="ECO:0000256" key="8">
    <source>
        <dbReference type="ARBA" id="ARBA00022737"/>
    </source>
</evidence>
<dbReference type="Proteomes" id="UP000255528">
    <property type="component" value="Unassembled WGS sequence"/>
</dbReference>
<comment type="subcellular location">
    <subcellularLocation>
        <location evidence="1">Cell inner membrane</location>
        <topology evidence="1">Peripheral membrane protein</topology>
    </subcellularLocation>
</comment>
<keyword evidence="5" id="KW-0004">4Fe-4S</keyword>
<feature type="domain" description="4Fe-4S ferredoxin-type" evidence="16">
    <location>
        <begin position="1"/>
        <end position="32"/>
    </location>
</feature>
<dbReference type="InterPro" id="IPR009051">
    <property type="entry name" value="Helical_ferredxn"/>
</dbReference>
<keyword evidence="11" id="KW-0411">Iron-sulfur</keyword>
<comment type="subunit">
    <text evidence="14">Composed of a catalytic GlpA/B dimer and of GlpC.</text>
</comment>
<dbReference type="GO" id="GO:0009061">
    <property type="term" value="P:anaerobic respiration"/>
    <property type="evidence" value="ECO:0007669"/>
    <property type="project" value="InterPro"/>
</dbReference>
<evidence type="ECO:0000256" key="3">
    <source>
        <dbReference type="ARBA" id="ARBA00022448"/>
    </source>
</evidence>
<comment type="pathway">
    <text evidence="2">Polyol metabolism; glycerol degradation via glycerol kinase pathway; glycerone phosphate from sn-glycerol 3-phosphate (anaerobic route): step 1/1.</text>
</comment>
<dbReference type="GO" id="GO:0016491">
    <property type="term" value="F:oxidoreductase activity"/>
    <property type="evidence" value="ECO:0007669"/>
    <property type="project" value="UniProtKB-ARBA"/>
</dbReference>
<keyword evidence="10" id="KW-0408">Iron</keyword>
<evidence type="ECO:0000256" key="1">
    <source>
        <dbReference type="ARBA" id="ARBA00004417"/>
    </source>
</evidence>
<keyword evidence="7" id="KW-0479">Metal-binding</keyword>
<accession>A0A381CAA0</accession>
<dbReference type="Gene3D" id="1.10.1060.10">
    <property type="entry name" value="Alpha-helical ferredoxin"/>
    <property type="match status" value="1"/>
</dbReference>
<evidence type="ECO:0000313" key="17">
    <source>
        <dbReference type="EMBL" id="SUW64804.1"/>
    </source>
</evidence>
<dbReference type="GO" id="GO:0046872">
    <property type="term" value="F:metal ion binding"/>
    <property type="evidence" value="ECO:0007669"/>
    <property type="project" value="UniProtKB-KW"/>
</dbReference>
<evidence type="ECO:0000256" key="11">
    <source>
        <dbReference type="ARBA" id="ARBA00023014"/>
    </source>
</evidence>
<evidence type="ECO:0000256" key="4">
    <source>
        <dbReference type="ARBA" id="ARBA00022475"/>
    </source>
</evidence>
<evidence type="ECO:0000256" key="2">
    <source>
        <dbReference type="ARBA" id="ARBA00005157"/>
    </source>
</evidence>
<evidence type="ECO:0000256" key="5">
    <source>
        <dbReference type="ARBA" id="ARBA00022485"/>
    </source>
</evidence>
<evidence type="ECO:0000256" key="14">
    <source>
        <dbReference type="ARBA" id="ARBA00062466"/>
    </source>
</evidence>
<sequence>MNLLDEKSFENCIKCTVCTTVCPVSRVNPDYPGPKQSGPDGERLRLKDAALYDDALKYCTNCKRCEVACPSDVKIGDIIQRAKARYGKSRFNLRDAILSHTDLMGTLSTPFSPLVNTATSLKPVRNLLDKTLGIDGHRELPKYSSGTFRSWYRKQAAAQKAFAEQVAFFHGCYVNYNHSDLGKDLVRVMNAMGFGVQLLEREKCCGVPLIANGFIDKAKKQAAINAASLEKAVIEQGLPVIATSSTCTFTLRDEYPQVLDIDTRPMRDHIELATRFIWKQLESGKELKLKALPLRIAYHTPCHMEKMGWSLYTLDLLRRLPGVELIILESQCCGIAGTYGFKKENYNTSQSIGAPLFQQIEESGVDLVVTDCETCKWQIEMSTRKKCEHPITLLARALA</sequence>
<dbReference type="GO" id="GO:0005886">
    <property type="term" value="C:plasma membrane"/>
    <property type="evidence" value="ECO:0007669"/>
    <property type="project" value="UniProtKB-SubCell"/>
</dbReference>
<reference evidence="17 18" key="1">
    <citation type="submission" date="2018-06" db="EMBL/GenBank/DDBJ databases">
        <authorList>
            <consortium name="Pathogen Informatics"/>
            <person name="Doyle S."/>
        </authorList>
    </citation>
    <scope>NUCLEOTIDE SEQUENCE [LARGE SCALE GENOMIC DNA]</scope>
    <source>
        <strain evidence="17 18">NCTC12119</strain>
    </source>
</reference>
<organism evidence="17 18">
    <name type="scientific">Buttiauxella agrestis</name>
    <dbReference type="NCBI Taxonomy" id="82977"/>
    <lineage>
        <taxon>Bacteria</taxon>
        <taxon>Pseudomonadati</taxon>
        <taxon>Pseudomonadota</taxon>
        <taxon>Gammaproteobacteria</taxon>
        <taxon>Enterobacterales</taxon>
        <taxon>Enterobacteriaceae</taxon>
        <taxon>Buttiauxella</taxon>
    </lineage>
</organism>
<dbReference type="Pfam" id="PF02754">
    <property type="entry name" value="CCG"/>
    <property type="match status" value="2"/>
</dbReference>
<keyword evidence="6" id="KW-0997">Cell inner membrane</keyword>
<keyword evidence="9" id="KW-0249">Electron transport</keyword>
<dbReference type="InterPro" id="IPR017900">
    <property type="entry name" value="4Fe4S_Fe_S_CS"/>
</dbReference>
<dbReference type="InterPro" id="IPR017896">
    <property type="entry name" value="4Fe4S_Fe-S-bd"/>
</dbReference>
<dbReference type="FunFam" id="1.10.1060.10:FF:000008">
    <property type="entry name" value="Glycerol-3-phosphate dehydrogenase, anaerobic, C subunit"/>
    <property type="match status" value="1"/>
</dbReference>
<dbReference type="NCBIfam" id="NF008369">
    <property type="entry name" value="PRK11168.1"/>
    <property type="match status" value="1"/>
</dbReference>
<dbReference type="PANTHER" id="PTHR32479:SF19">
    <property type="entry name" value="ANAEROBIC GLYCEROL-3-PHOSPHATE DEHYDROGENASE SUBUNIT C"/>
    <property type="match status" value="1"/>
</dbReference>
<dbReference type="RefSeq" id="WP_172588702.1">
    <property type="nucleotide sequence ID" value="NZ_UIGI01000001.1"/>
</dbReference>
<keyword evidence="8" id="KW-0677">Repeat</keyword>
<name>A0A381CAA0_9ENTR</name>
<gene>
    <name evidence="17" type="primary">glpC</name>
    <name evidence="17" type="ORF">NCTC12119_03319</name>
</gene>
<dbReference type="GO" id="GO:0051539">
    <property type="term" value="F:4 iron, 4 sulfur cluster binding"/>
    <property type="evidence" value="ECO:0007669"/>
    <property type="project" value="UniProtKB-KW"/>
</dbReference>
<dbReference type="PROSITE" id="PS51379">
    <property type="entry name" value="4FE4S_FER_2"/>
    <property type="match status" value="2"/>
</dbReference>
<dbReference type="Pfam" id="PF13183">
    <property type="entry name" value="Fer4_8"/>
    <property type="match status" value="1"/>
</dbReference>
<evidence type="ECO:0000313" key="18">
    <source>
        <dbReference type="Proteomes" id="UP000255528"/>
    </source>
</evidence>
<evidence type="ECO:0000256" key="15">
    <source>
        <dbReference type="ARBA" id="ARBA00067433"/>
    </source>
</evidence>
<evidence type="ECO:0000259" key="16">
    <source>
        <dbReference type="PROSITE" id="PS51379"/>
    </source>
</evidence>
<proteinExistence type="predicted"/>
<dbReference type="PROSITE" id="PS00198">
    <property type="entry name" value="4FE4S_FER_1"/>
    <property type="match status" value="1"/>
</dbReference>
<dbReference type="AlphaFoldDB" id="A0A381CAA0"/>
<evidence type="ECO:0000256" key="13">
    <source>
        <dbReference type="ARBA" id="ARBA00059456"/>
    </source>
</evidence>
<evidence type="ECO:0000256" key="9">
    <source>
        <dbReference type="ARBA" id="ARBA00022982"/>
    </source>
</evidence>
<keyword evidence="3" id="KW-0813">Transport</keyword>
<dbReference type="EMBL" id="UIGI01000001">
    <property type="protein sequence ID" value="SUW64804.1"/>
    <property type="molecule type" value="Genomic_DNA"/>
</dbReference>
<evidence type="ECO:0000256" key="6">
    <source>
        <dbReference type="ARBA" id="ARBA00022519"/>
    </source>
</evidence>
<dbReference type="InterPro" id="IPR004017">
    <property type="entry name" value="Cys_rich_dom"/>
</dbReference>
<evidence type="ECO:0000256" key="7">
    <source>
        <dbReference type="ARBA" id="ARBA00022723"/>
    </source>
</evidence>
<keyword evidence="4" id="KW-1003">Cell membrane</keyword>
<feature type="domain" description="4Fe-4S ferredoxin-type" evidence="16">
    <location>
        <begin position="48"/>
        <end position="73"/>
    </location>
</feature>
<protein>
    <recommendedName>
        <fullName evidence="15">Anaerobic glycerol-3-phosphate dehydrogenase subunit C</fullName>
    </recommendedName>
</protein>
<keyword evidence="12" id="KW-0472">Membrane</keyword>
<dbReference type="PANTHER" id="PTHR32479">
    <property type="entry name" value="GLYCOLATE OXIDASE IRON-SULFUR SUBUNIT"/>
    <property type="match status" value="1"/>
</dbReference>
<evidence type="ECO:0000256" key="10">
    <source>
        <dbReference type="ARBA" id="ARBA00023004"/>
    </source>
</evidence>
<dbReference type="GO" id="GO:0009331">
    <property type="term" value="C:glycerol-3-phosphate dehydrogenase (FAD) complex"/>
    <property type="evidence" value="ECO:0007669"/>
    <property type="project" value="InterPro"/>
</dbReference>
<evidence type="ECO:0000256" key="12">
    <source>
        <dbReference type="ARBA" id="ARBA00023136"/>
    </source>
</evidence>